<dbReference type="PANTHER" id="PTHR45740">
    <property type="entry name" value="POLY [ADP-RIBOSE] POLYMERASE"/>
    <property type="match status" value="1"/>
</dbReference>
<dbReference type="Gene3D" id="3.90.228.10">
    <property type="match status" value="1"/>
</dbReference>
<dbReference type="GO" id="GO:0003950">
    <property type="term" value="F:NAD+ poly-ADP-ribosyltransferase activity"/>
    <property type="evidence" value="ECO:0007669"/>
    <property type="project" value="UniProtKB-UniRule"/>
</dbReference>
<dbReference type="EC" id="2.4.2.-" evidence="1"/>
<dbReference type="PANTHER" id="PTHR45740:SF2">
    <property type="entry name" value="POLY [ADP-RIBOSE] POLYMERASE"/>
    <property type="match status" value="1"/>
</dbReference>
<comment type="caution">
    <text evidence="4">The sequence shown here is derived from an EMBL/GenBank/DDBJ whole genome shotgun (WGS) entry which is preliminary data.</text>
</comment>
<dbReference type="Proteomes" id="UP001152797">
    <property type="component" value="Unassembled WGS sequence"/>
</dbReference>
<proteinExistence type="predicted"/>
<dbReference type="EMBL" id="CAMXCT030006642">
    <property type="protein sequence ID" value="CAL4804862.1"/>
    <property type="molecule type" value="Genomic_DNA"/>
</dbReference>
<reference evidence="5 6" key="2">
    <citation type="submission" date="2024-05" db="EMBL/GenBank/DDBJ databases">
        <authorList>
            <person name="Chen Y."/>
            <person name="Shah S."/>
            <person name="Dougan E. K."/>
            <person name="Thang M."/>
            <person name="Chan C."/>
        </authorList>
    </citation>
    <scope>NUCLEOTIDE SEQUENCE [LARGE SCALE GENOMIC DNA]</scope>
</reference>
<gene>
    <name evidence="4" type="ORF">C1SCF055_LOCUS42188</name>
</gene>
<dbReference type="InterPro" id="IPR051712">
    <property type="entry name" value="ARTD-AVP"/>
</dbReference>
<evidence type="ECO:0000313" key="4">
    <source>
        <dbReference type="EMBL" id="CAI4017550.1"/>
    </source>
</evidence>
<name>A0A9P1GMG4_9DINO</name>
<keyword evidence="1" id="KW-0328">Glycosyltransferase</keyword>
<dbReference type="SUPFAM" id="SSF56399">
    <property type="entry name" value="ADP-ribosylation"/>
    <property type="match status" value="1"/>
</dbReference>
<dbReference type="AlphaFoldDB" id="A0A9P1GMG4"/>
<feature type="compositionally biased region" description="Low complexity" evidence="2">
    <location>
        <begin position="264"/>
        <end position="279"/>
    </location>
</feature>
<evidence type="ECO:0000256" key="2">
    <source>
        <dbReference type="SAM" id="MobiDB-lite"/>
    </source>
</evidence>
<evidence type="ECO:0000313" key="5">
    <source>
        <dbReference type="EMBL" id="CAL4804862.1"/>
    </source>
</evidence>
<feature type="domain" description="PARP catalytic" evidence="3">
    <location>
        <begin position="437"/>
        <end position="629"/>
    </location>
</feature>
<organism evidence="4">
    <name type="scientific">Cladocopium goreaui</name>
    <dbReference type="NCBI Taxonomy" id="2562237"/>
    <lineage>
        <taxon>Eukaryota</taxon>
        <taxon>Sar</taxon>
        <taxon>Alveolata</taxon>
        <taxon>Dinophyceae</taxon>
        <taxon>Suessiales</taxon>
        <taxon>Symbiodiniaceae</taxon>
        <taxon>Cladocopium</taxon>
    </lineage>
</organism>
<evidence type="ECO:0000259" key="3">
    <source>
        <dbReference type="PROSITE" id="PS51059"/>
    </source>
</evidence>
<sequence>MKLVGGDPWEPLQKTNKGGLGEMASLSFSQLLHMARTMYREKLLQDSRQLLLSEAARELLGDGHDSIGESWMRQQLAVMRAKQVGSLNSRAKSELESPKFIRALQTLFDLTTRQVITRDRQGKLPTRLKVVKAKRSVNLDAYRAYYARRSEIEASMASMASFSRHPGPGVRLDDCLTTGPSGCYLTRELRSLQGLWTDSQNAQWLVEGSQVFRVAALAAQFLEPAKAQQIFALEDHYELKPESAPTDRLIEGEHHGQASEASKAPARGPARPAGAAGARGTVAVPQFLIEVKKRVKDDDDAEESPQDKAPVKERWHGWFDESGDRVMWYKEKGDRSQWTRGETIQGFWRVFSSYVLLLNPRAFREGAALLDAKSRLGRSARRGCAWLERELRLLQDEGQFLDERPDTDEPSFVMHWVGELYPIWVKESNNGFSISSTTFKGFVDADGTEMCLEPVQRPANFQPRRTLLSMRTTHVVQPFLSKIWAHRQLMSAELSVKQLSLAANELWLFHGTRESAAECITENEFQVRMAGSNRGTMFGPGIYLADSVTKSDEYTDPDPTGLRTMILCRCTMGRAIRQEGGGRECMKVCQAGGFHSVKGRRAYNEYIVYDENQVYPEYIIWYRRVYNIE</sequence>
<evidence type="ECO:0000256" key="1">
    <source>
        <dbReference type="RuleBase" id="RU362114"/>
    </source>
</evidence>
<dbReference type="EMBL" id="CAMXCT010006642">
    <property type="protein sequence ID" value="CAI4017550.1"/>
    <property type="molecule type" value="Genomic_DNA"/>
</dbReference>
<feature type="region of interest" description="Disordered" evidence="2">
    <location>
        <begin position="252"/>
        <end position="279"/>
    </location>
</feature>
<dbReference type="EMBL" id="CAMXCT020006642">
    <property type="protein sequence ID" value="CAL1170925.1"/>
    <property type="molecule type" value="Genomic_DNA"/>
</dbReference>
<keyword evidence="1" id="KW-0808">Transferase</keyword>
<protein>
    <recommendedName>
        <fullName evidence="1">Poly [ADP-ribose] polymerase</fullName>
        <shortName evidence="1">PARP</shortName>
        <ecNumber evidence="1">2.4.2.-</ecNumber>
    </recommendedName>
</protein>
<keyword evidence="6" id="KW-1185">Reference proteome</keyword>
<reference evidence="4" key="1">
    <citation type="submission" date="2022-10" db="EMBL/GenBank/DDBJ databases">
        <authorList>
            <person name="Chen Y."/>
            <person name="Dougan E. K."/>
            <person name="Chan C."/>
            <person name="Rhodes N."/>
            <person name="Thang M."/>
        </authorList>
    </citation>
    <scope>NUCLEOTIDE SEQUENCE</scope>
</reference>
<keyword evidence="1" id="KW-0520">NAD</keyword>
<dbReference type="GO" id="GO:0005634">
    <property type="term" value="C:nucleus"/>
    <property type="evidence" value="ECO:0007669"/>
    <property type="project" value="TreeGrafter"/>
</dbReference>
<dbReference type="PROSITE" id="PS51059">
    <property type="entry name" value="PARP_CATALYTIC"/>
    <property type="match status" value="1"/>
</dbReference>
<dbReference type="GO" id="GO:1990404">
    <property type="term" value="F:NAD+-protein mono-ADP-ribosyltransferase activity"/>
    <property type="evidence" value="ECO:0007669"/>
    <property type="project" value="TreeGrafter"/>
</dbReference>
<dbReference type="OrthoDB" id="2017365at2759"/>
<evidence type="ECO:0000313" key="6">
    <source>
        <dbReference type="Proteomes" id="UP001152797"/>
    </source>
</evidence>
<dbReference type="InterPro" id="IPR012317">
    <property type="entry name" value="Poly(ADP-ribose)pol_cat_dom"/>
</dbReference>
<accession>A0A9P1GMG4</accession>
<dbReference type="Pfam" id="PF00644">
    <property type="entry name" value="PARP"/>
    <property type="match status" value="1"/>
</dbReference>